<evidence type="ECO:0000313" key="3">
    <source>
        <dbReference type="Proteomes" id="UP000230423"/>
    </source>
</evidence>
<evidence type="ECO:0000313" key="2">
    <source>
        <dbReference type="EMBL" id="PIO66677.1"/>
    </source>
</evidence>
<dbReference type="OrthoDB" id="5900432at2759"/>
<name>A0A2G9U8S3_TELCI</name>
<organism evidence="2 3">
    <name type="scientific">Teladorsagia circumcincta</name>
    <name type="common">Brown stomach worm</name>
    <name type="synonym">Ostertagia circumcincta</name>
    <dbReference type="NCBI Taxonomy" id="45464"/>
    <lineage>
        <taxon>Eukaryota</taxon>
        <taxon>Metazoa</taxon>
        <taxon>Ecdysozoa</taxon>
        <taxon>Nematoda</taxon>
        <taxon>Chromadorea</taxon>
        <taxon>Rhabditida</taxon>
        <taxon>Rhabditina</taxon>
        <taxon>Rhabditomorpha</taxon>
        <taxon>Strongyloidea</taxon>
        <taxon>Trichostrongylidae</taxon>
        <taxon>Teladorsagia</taxon>
    </lineage>
</organism>
<feature type="compositionally biased region" description="Basic and acidic residues" evidence="1">
    <location>
        <begin position="74"/>
        <end position="87"/>
    </location>
</feature>
<evidence type="ECO:0000256" key="1">
    <source>
        <dbReference type="SAM" id="MobiDB-lite"/>
    </source>
</evidence>
<dbReference type="EMBL" id="KZ348098">
    <property type="protein sequence ID" value="PIO66677.1"/>
    <property type="molecule type" value="Genomic_DNA"/>
</dbReference>
<protein>
    <submittedName>
        <fullName evidence="2">Uncharacterized protein</fullName>
    </submittedName>
</protein>
<reference evidence="2 3" key="1">
    <citation type="submission" date="2015-09" db="EMBL/GenBank/DDBJ databases">
        <title>Draft genome of the parasitic nematode Teladorsagia circumcincta isolate WARC Sus (inbred).</title>
        <authorList>
            <person name="Mitreva M."/>
        </authorList>
    </citation>
    <scope>NUCLEOTIDE SEQUENCE [LARGE SCALE GENOMIC DNA]</scope>
    <source>
        <strain evidence="2 3">S</strain>
    </source>
</reference>
<feature type="region of interest" description="Disordered" evidence="1">
    <location>
        <begin position="1"/>
        <end position="32"/>
    </location>
</feature>
<feature type="region of interest" description="Disordered" evidence="1">
    <location>
        <begin position="53"/>
        <end position="87"/>
    </location>
</feature>
<dbReference type="Proteomes" id="UP000230423">
    <property type="component" value="Unassembled WGS sequence"/>
</dbReference>
<sequence length="261" mass="29271">MGRKRTLDVPSCSRDVEEEPSEPLVKMPRPLRRTQSLRAKAAEVVESAHQLAELNAEQAPDQEREVGEESMVVDSERPGAEHPKEVEEAADEVQEENVVDVHDEARIPNPHPTFQQQVIYAAAFKLHFGVSEKMASFLDDYLAMFGAPVSEPNNVIKILLKINKSVKRIMHDACQRFGHTKFLYCNPCDSRLGGSEAVCVNPECAIRGIPPKRCKATKRTVIHFLKIEPQLSLILSRVLPTLVQLHREIHSGVGVLLFFLP</sequence>
<accession>A0A2G9U8S3</accession>
<dbReference type="AlphaFoldDB" id="A0A2G9U8S3"/>
<proteinExistence type="predicted"/>
<gene>
    <name evidence="2" type="ORF">TELCIR_11603</name>
</gene>
<keyword evidence="3" id="KW-1185">Reference proteome</keyword>